<reference evidence="5" key="2">
    <citation type="submission" date="2017-09" db="EMBL/GenBank/DDBJ databases">
        <title>FDA dAtabase for Regulatory Grade micrObial Sequences (FDA-ARGOS): Supporting development and validation of Infectious Disease Dx tests.</title>
        <authorList>
            <person name="Minogue T."/>
            <person name="Wolcott M."/>
            <person name="Wasieloski L."/>
            <person name="Aguilar W."/>
            <person name="Moore D."/>
            <person name="Tallon L.J."/>
            <person name="Sadzewicz L."/>
            <person name="Ott S."/>
            <person name="Zhao X."/>
            <person name="Nagaraj S."/>
            <person name="Vavikolanu K."/>
            <person name="Aluvathingal J."/>
            <person name="Nadendla S."/>
            <person name="Sichtig H."/>
        </authorList>
    </citation>
    <scope>NUCLEOTIDE SEQUENCE</scope>
    <source>
        <strain evidence="5">FDAARGOS_390</strain>
    </source>
</reference>
<dbReference type="SMART" id="SM00530">
    <property type="entry name" value="HTH_XRE"/>
    <property type="match status" value="1"/>
</dbReference>
<evidence type="ECO:0000256" key="1">
    <source>
        <dbReference type="ARBA" id="ARBA00023125"/>
    </source>
</evidence>
<dbReference type="EMBL" id="JPGG01000018">
    <property type="protein sequence ID" value="KGC10186.1"/>
    <property type="molecule type" value="Genomic_DNA"/>
</dbReference>
<dbReference type="GO" id="GO:0003700">
    <property type="term" value="F:DNA-binding transcription factor activity"/>
    <property type="evidence" value="ECO:0007669"/>
    <property type="project" value="TreeGrafter"/>
</dbReference>
<dbReference type="AlphaFoldDB" id="A0A095VZM9"/>
<evidence type="ECO:0000259" key="3">
    <source>
        <dbReference type="PROSITE" id="PS50943"/>
    </source>
</evidence>
<accession>A0A095EXR0</accession>
<dbReference type="InterPro" id="IPR050807">
    <property type="entry name" value="TransReg_Diox_bact_type"/>
</dbReference>
<reference evidence="8" key="3">
    <citation type="submission" date="2017-09" db="EMBL/GenBank/DDBJ databases">
        <title>FDA dAtabase for Regulatory Grade micrObial Sequences (FDA-ARGOS): Supporting development and validation of Infectious Disease Dx tests.</title>
        <authorList>
            <person name="Minogue T."/>
            <person name="Wolcott M."/>
            <person name="Wasieloski L."/>
            <person name="Aguilar W."/>
            <person name="Moore D."/>
            <person name="Tallon L."/>
            <person name="Sadzewicz L."/>
            <person name="Ott S."/>
            <person name="Zhao X."/>
            <person name="Nagaraj S."/>
            <person name="Vavikolanu K."/>
            <person name="Aluvathingal J."/>
            <person name="Nadendla S."/>
            <person name="Sichtig H."/>
        </authorList>
    </citation>
    <scope>NUCLEOTIDE SEQUENCE [LARGE SCALE GENOMIC DNA]</scope>
    <source>
        <strain evidence="8">FDAARGOS_390</strain>
    </source>
</reference>
<dbReference type="RefSeq" id="WP_036039023.1">
    <property type="nucleotide sequence ID" value="NZ_CADEPT010000004.1"/>
</dbReference>
<reference evidence="4 7" key="1">
    <citation type="submission" date="2014-04" db="EMBL/GenBank/DDBJ databases">
        <authorList>
            <person name="Bishop-Lilly K.A."/>
            <person name="Broomall S.M."/>
            <person name="Chain P.S."/>
            <person name="Chertkov O."/>
            <person name="Coyne S.R."/>
            <person name="Daligault H.E."/>
            <person name="Davenport K.W."/>
            <person name="Erkkila T."/>
            <person name="Frey K.G."/>
            <person name="Gibbons H.S."/>
            <person name="Gu W."/>
            <person name="Jaissle J."/>
            <person name="Johnson S.L."/>
            <person name="Koroleva G.I."/>
            <person name="Ladner J.T."/>
            <person name="Lo C.-C."/>
            <person name="Minogue T.D."/>
            <person name="Munk C."/>
            <person name="Palacios G.F."/>
            <person name="Redden C.L."/>
            <person name="Rosenzweig C.N."/>
            <person name="Scholz M.B."/>
            <person name="Teshima H."/>
            <person name="Xu Y."/>
        </authorList>
    </citation>
    <scope>NUCLEOTIDE SEQUENCE [LARGE SCALE GENOMIC DNA]</scope>
    <source>
        <strain evidence="7">gladioli</strain>
        <strain evidence="4">Gladioli</strain>
    </source>
</reference>
<accession>A0A095VZM9</accession>
<dbReference type="SUPFAM" id="SSF47413">
    <property type="entry name" value="lambda repressor-like DNA-binding domains"/>
    <property type="match status" value="1"/>
</dbReference>
<dbReference type="PROSITE" id="PS50943">
    <property type="entry name" value="HTH_CROC1"/>
    <property type="match status" value="1"/>
</dbReference>
<dbReference type="GO" id="GO:0003677">
    <property type="term" value="F:DNA binding"/>
    <property type="evidence" value="ECO:0007669"/>
    <property type="project" value="UniProtKB-KW"/>
</dbReference>
<protein>
    <submittedName>
        <fullName evidence="4">Helix-turn-helix family protein</fullName>
    </submittedName>
    <submittedName>
        <fullName evidence="5">XRE family transcriptional regulator</fullName>
    </submittedName>
</protein>
<name>A0A095VZM9_BURGA</name>
<dbReference type="InterPro" id="IPR010982">
    <property type="entry name" value="Lambda_DNA-bd_dom_sf"/>
</dbReference>
<evidence type="ECO:0000313" key="8">
    <source>
        <dbReference type="Proteomes" id="UP000220629"/>
    </source>
</evidence>
<dbReference type="CDD" id="cd02209">
    <property type="entry name" value="cupin_XRE_C"/>
    <property type="match status" value="1"/>
</dbReference>
<dbReference type="InterPro" id="IPR011051">
    <property type="entry name" value="RmlC_Cupin_sf"/>
</dbReference>
<dbReference type="PANTHER" id="PTHR46797:SF1">
    <property type="entry name" value="METHYLPHOSPHONATE SYNTHASE"/>
    <property type="match status" value="1"/>
</dbReference>
<evidence type="ECO:0000313" key="4">
    <source>
        <dbReference type="EMBL" id="KGC10186.1"/>
    </source>
</evidence>
<feature type="compositionally biased region" description="Polar residues" evidence="2">
    <location>
        <begin position="8"/>
        <end position="17"/>
    </location>
</feature>
<dbReference type="SUPFAM" id="SSF51182">
    <property type="entry name" value="RmlC-like cupins"/>
    <property type="match status" value="1"/>
</dbReference>
<organism evidence="5 8">
    <name type="scientific">Burkholderia gladioli</name>
    <name type="common">Pseudomonas marginata</name>
    <name type="synonym">Phytomonas marginata</name>
    <dbReference type="NCBI Taxonomy" id="28095"/>
    <lineage>
        <taxon>Bacteria</taxon>
        <taxon>Pseudomonadati</taxon>
        <taxon>Pseudomonadota</taxon>
        <taxon>Betaproteobacteria</taxon>
        <taxon>Burkholderiales</taxon>
        <taxon>Burkholderiaceae</taxon>
        <taxon>Burkholderia</taxon>
    </lineage>
</organism>
<reference evidence="6" key="4">
    <citation type="submission" date="2022-09" db="EMBL/GenBank/DDBJ databases">
        <title>Genomic of Burkholderia gladioli.</title>
        <authorList>
            <person name="Wu H."/>
        </authorList>
    </citation>
    <scope>NUCLEOTIDE SEQUENCE</scope>
    <source>
        <strain evidence="6">ZN-S4</strain>
    </source>
</reference>
<dbReference type="EMBL" id="PDDY01000004">
    <property type="protein sequence ID" value="PEH38532.1"/>
    <property type="molecule type" value="Genomic_DNA"/>
</dbReference>
<proteinExistence type="predicted"/>
<dbReference type="GO" id="GO:0005829">
    <property type="term" value="C:cytosol"/>
    <property type="evidence" value="ECO:0007669"/>
    <property type="project" value="TreeGrafter"/>
</dbReference>
<dbReference type="Gene3D" id="2.60.120.10">
    <property type="entry name" value="Jelly Rolls"/>
    <property type="match status" value="1"/>
</dbReference>
<feature type="domain" description="HTH cro/C1-type" evidence="3">
    <location>
        <begin position="32"/>
        <end position="86"/>
    </location>
</feature>
<evidence type="ECO:0000256" key="2">
    <source>
        <dbReference type="SAM" id="MobiDB-lite"/>
    </source>
</evidence>
<dbReference type="Pfam" id="PF01381">
    <property type="entry name" value="HTH_3"/>
    <property type="match status" value="1"/>
</dbReference>
<dbReference type="Proteomes" id="UP000220629">
    <property type="component" value="Unassembled WGS sequence"/>
</dbReference>
<gene>
    <name evidence="5" type="ORF">CRM94_29580</name>
    <name evidence="4" type="ORF">DM48_5603</name>
    <name evidence="6" type="ORF">NYZ96_09085</name>
</gene>
<dbReference type="InterPro" id="IPR013096">
    <property type="entry name" value="Cupin_2"/>
</dbReference>
<sequence length="207" mass="22446">MALKNDRSSVPNANADASSEADELSEAFGARVRKLRAAAGMTLEQLSDRSGVSRAMLSKVERGEKSPTIGIATRIAQSLRTSLTELVGGSASKGATVLMRRAARPIFRDPENGFERHIVSPATGGGRVELVYHHLPPGVSTDRLPAYPEGTEKQIVVTIGHLVVDFFDAREYLGPGDSLFFQANVDHAFVNQTDEPCGYYMVISRRD</sequence>
<dbReference type="InterPro" id="IPR001387">
    <property type="entry name" value="Cro/C1-type_HTH"/>
</dbReference>
<keyword evidence="1" id="KW-0238">DNA-binding</keyword>
<dbReference type="Proteomes" id="UP000029590">
    <property type="component" value="Unassembled WGS sequence"/>
</dbReference>
<dbReference type="Gene3D" id="1.10.260.40">
    <property type="entry name" value="lambda repressor-like DNA-binding domains"/>
    <property type="match status" value="1"/>
</dbReference>
<dbReference type="Pfam" id="PF07883">
    <property type="entry name" value="Cupin_2"/>
    <property type="match status" value="1"/>
</dbReference>
<dbReference type="Proteomes" id="UP001059745">
    <property type="component" value="Chromosome 1"/>
</dbReference>
<feature type="region of interest" description="Disordered" evidence="2">
    <location>
        <begin position="1"/>
        <end position="22"/>
    </location>
</feature>
<dbReference type="EMBL" id="CP104214">
    <property type="protein sequence ID" value="UWX71874.1"/>
    <property type="molecule type" value="Genomic_DNA"/>
</dbReference>
<dbReference type="InterPro" id="IPR014710">
    <property type="entry name" value="RmlC-like_jellyroll"/>
</dbReference>
<evidence type="ECO:0000313" key="6">
    <source>
        <dbReference type="EMBL" id="UWX71874.1"/>
    </source>
</evidence>
<dbReference type="OrthoDB" id="73827at2"/>
<dbReference type="KEGG" id="bgo:BM43_3313"/>
<dbReference type="PANTHER" id="PTHR46797">
    <property type="entry name" value="HTH-TYPE TRANSCRIPTIONAL REGULATOR"/>
    <property type="match status" value="1"/>
</dbReference>
<evidence type="ECO:0000313" key="7">
    <source>
        <dbReference type="Proteomes" id="UP000029590"/>
    </source>
</evidence>
<dbReference type="CDD" id="cd00093">
    <property type="entry name" value="HTH_XRE"/>
    <property type="match status" value="1"/>
</dbReference>
<evidence type="ECO:0000313" key="5">
    <source>
        <dbReference type="EMBL" id="PEH38532.1"/>
    </source>
</evidence>